<dbReference type="GeneID" id="92180934"/>
<dbReference type="RefSeq" id="XP_066803175.1">
    <property type="nucleotide sequence ID" value="XM_066946783.1"/>
</dbReference>
<proteinExistence type="predicted"/>
<protein>
    <submittedName>
        <fullName evidence="2">Uncharacterized protein</fullName>
    </submittedName>
</protein>
<feature type="transmembrane region" description="Helical" evidence="1">
    <location>
        <begin position="70"/>
        <end position="90"/>
    </location>
</feature>
<dbReference type="AlphaFoldDB" id="A0AAW0YZJ9"/>
<keyword evidence="1" id="KW-0472">Membrane</keyword>
<sequence>MSTLRPSPSRFETVVIYDALLPYPGAVTQVREDIKVTMDGTCWVGTEAFRCDQDLLGEATSRLIPFLRTYQIFFSLFAISLILGAVYGFFAKPDQAMTSTTTNTSMAPRRSRWLGRCILSIMVLQDLIAVFGVVPTSCLLLIVPLFDTSPTTAPDHIIGFSPGWGFLLALLLTAISCAMTLEFDIYSKELEAKAEAEMQGLLLVHEVKGS</sequence>
<keyword evidence="3" id="KW-1185">Reference proteome</keyword>
<reference evidence="2 3" key="1">
    <citation type="journal article" date="2024" name="bioRxiv">
        <title>Comparative genomics of Cryptococcus and Kwoniella reveals pathogenesis evolution and contrasting karyotype dynamics via intercentromeric recombination or chromosome fusion.</title>
        <authorList>
            <person name="Coelho M.A."/>
            <person name="David-Palma M."/>
            <person name="Shea T."/>
            <person name="Bowers K."/>
            <person name="McGinley-Smith S."/>
            <person name="Mohammad A.W."/>
            <person name="Gnirke A."/>
            <person name="Yurkov A.M."/>
            <person name="Nowrousian M."/>
            <person name="Sun S."/>
            <person name="Cuomo C.A."/>
            <person name="Heitman J."/>
        </authorList>
    </citation>
    <scope>NUCLEOTIDE SEQUENCE [LARGE SCALE GENOMIC DNA]</scope>
    <source>
        <strain evidence="2 3">CBS 13917</strain>
    </source>
</reference>
<dbReference type="Proteomes" id="UP001388673">
    <property type="component" value="Unassembled WGS sequence"/>
</dbReference>
<organism evidence="2 3">
    <name type="scientific">Kwoniella newhampshirensis</name>
    <dbReference type="NCBI Taxonomy" id="1651941"/>
    <lineage>
        <taxon>Eukaryota</taxon>
        <taxon>Fungi</taxon>
        <taxon>Dikarya</taxon>
        <taxon>Basidiomycota</taxon>
        <taxon>Agaricomycotina</taxon>
        <taxon>Tremellomycetes</taxon>
        <taxon>Tremellales</taxon>
        <taxon>Cryptococcaceae</taxon>
        <taxon>Kwoniella</taxon>
    </lineage>
</organism>
<evidence type="ECO:0000313" key="3">
    <source>
        <dbReference type="Proteomes" id="UP001388673"/>
    </source>
</evidence>
<accession>A0AAW0YZJ9</accession>
<comment type="caution">
    <text evidence="2">The sequence shown here is derived from an EMBL/GenBank/DDBJ whole genome shotgun (WGS) entry which is preliminary data.</text>
</comment>
<feature type="transmembrane region" description="Helical" evidence="1">
    <location>
        <begin position="118"/>
        <end position="143"/>
    </location>
</feature>
<evidence type="ECO:0000256" key="1">
    <source>
        <dbReference type="SAM" id="Phobius"/>
    </source>
</evidence>
<dbReference type="EMBL" id="JBCAWK010000006">
    <property type="protein sequence ID" value="KAK8854937.1"/>
    <property type="molecule type" value="Genomic_DNA"/>
</dbReference>
<evidence type="ECO:0000313" key="2">
    <source>
        <dbReference type="EMBL" id="KAK8854937.1"/>
    </source>
</evidence>
<gene>
    <name evidence="2" type="ORF">IAR55_003676</name>
</gene>
<feature type="transmembrane region" description="Helical" evidence="1">
    <location>
        <begin position="163"/>
        <end position="183"/>
    </location>
</feature>
<dbReference type="KEGG" id="kne:92180934"/>
<keyword evidence="1" id="KW-0812">Transmembrane</keyword>
<name>A0AAW0YZJ9_9TREE</name>
<keyword evidence="1" id="KW-1133">Transmembrane helix</keyword>